<sequence length="349" mass="39971">TLNNYTDLPINQTVLDLIESCNFHVEAAGQCYVCNQSPSFVKCSHCCLFVCFECANQHRREALTTLTNNINTLEQEYLNMNDQIDHSRTKLIETRQLSIDTIRSHYTRLIDELRCAQITNEEIVERQSTIYNNELELLIDEHRQRCEQINKSIQDLRVIITDWSTIEQFKQLQLKLTHLQEDIREANEIFQEHLPEMKVFEFDNDDYKKVNHNKHVDSPSQTDELFLINCKQTLLPPSTESMKNLQIDDASSTASSSVNNDHVKISTPTNSRAIKTHSNGIANHYKSLNIISTHQPTLKNLSNDNTNDSLLENQQTTRPSPTIITNHRAHPVASANLLAKTVSSSIADL</sequence>
<keyword evidence="4" id="KW-1185">Reference proteome</keyword>
<evidence type="ECO:0000313" key="3">
    <source>
        <dbReference type="EMBL" id="CAF4695918.1"/>
    </source>
</evidence>
<accession>A0A821I2F6</accession>
<feature type="compositionally biased region" description="Low complexity" evidence="2">
    <location>
        <begin position="301"/>
        <end position="311"/>
    </location>
</feature>
<evidence type="ECO:0000313" key="4">
    <source>
        <dbReference type="Proteomes" id="UP000663873"/>
    </source>
</evidence>
<proteinExistence type="predicted"/>
<feature type="coiled-coil region" evidence="1">
    <location>
        <begin position="56"/>
        <end position="90"/>
    </location>
</feature>
<feature type="non-terminal residue" evidence="3">
    <location>
        <position position="1"/>
    </location>
</feature>
<feature type="non-terminal residue" evidence="3">
    <location>
        <position position="349"/>
    </location>
</feature>
<feature type="region of interest" description="Disordered" evidence="2">
    <location>
        <begin position="301"/>
        <end position="322"/>
    </location>
</feature>
<dbReference type="AlphaFoldDB" id="A0A821I2F6"/>
<gene>
    <name evidence="3" type="ORF">UJA718_LOCUS35990</name>
</gene>
<feature type="coiled-coil region" evidence="1">
    <location>
        <begin position="132"/>
        <end position="189"/>
    </location>
</feature>
<feature type="compositionally biased region" description="Polar residues" evidence="2">
    <location>
        <begin position="312"/>
        <end position="322"/>
    </location>
</feature>
<dbReference type="Proteomes" id="UP000663873">
    <property type="component" value="Unassembled WGS sequence"/>
</dbReference>
<dbReference type="EMBL" id="CAJOBP010034253">
    <property type="protein sequence ID" value="CAF4695918.1"/>
    <property type="molecule type" value="Genomic_DNA"/>
</dbReference>
<protein>
    <submittedName>
        <fullName evidence="3">Uncharacterized protein</fullName>
    </submittedName>
</protein>
<keyword evidence="1" id="KW-0175">Coiled coil</keyword>
<reference evidence="3" key="1">
    <citation type="submission" date="2021-02" db="EMBL/GenBank/DDBJ databases">
        <authorList>
            <person name="Nowell W R."/>
        </authorList>
    </citation>
    <scope>NUCLEOTIDE SEQUENCE</scope>
</reference>
<organism evidence="3 4">
    <name type="scientific">Rotaria socialis</name>
    <dbReference type="NCBI Taxonomy" id="392032"/>
    <lineage>
        <taxon>Eukaryota</taxon>
        <taxon>Metazoa</taxon>
        <taxon>Spiralia</taxon>
        <taxon>Gnathifera</taxon>
        <taxon>Rotifera</taxon>
        <taxon>Eurotatoria</taxon>
        <taxon>Bdelloidea</taxon>
        <taxon>Philodinida</taxon>
        <taxon>Philodinidae</taxon>
        <taxon>Rotaria</taxon>
    </lineage>
</organism>
<comment type="caution">
    <text evidence="3">The sequence shown here is derived from an EMBL/GenBank/DDBJ whole genome shotgun (WGS) entry which is preliminary data.</text>
</comment>
<evidence type="ECO:0000256" key="1">
    <source>
        <dbReference type="SAM" id="Coils"/>
    </source>
</evidence>
<evidence type="ECO:0000256" key="2">
    <source>
        <dbReference type="SAM" id="MobiDB-lite"/>
    </source>
</evidence>
<name>A0A821I2F6_9BILA</name>